<accession>A0A699QA52</accession>
<reference evidence="1" key="1">
    <citation type="journal article" date="2019" name="Sci. Rep.">
        <title>Draft genome of Tanacetum cinerariifolium, the natural source of mosquito coil.</title>
        <authorList>
            <person name="Yamashiro T."/>
            <person name="Shiraishi A."/>
            <person name="Satake H."/>
            <person name="Nakayama K."/>
        </authorList>
    </citation>
    <scope>NUCLEOTIDE SEQUENCE</scope>
</reference>
<proteinExistence type="predicted"/>
<dbReference type="EMBL" id="BKCJ010970122">
    <property type="protein sequence ID" value="GFC56595.1"/>
    <property type="molecule type" value="Genomic_DNA"/>
</dbReference>
<comment type="caution">
    <text evidence="1">The sequence shown here is derived from an EMBL/GenBank/DDBJ whole genome shotgun (WGS) entry which is preliminary data.</text>
</comment>
<sequence>NISYLSDYKPFDGEYVSFGQGGFKITGKGTIKTKCIVLGRNFKLSDDANVSLRTLREHNMYSIDLNNVVPHKDLTCLVDKASVDELQTLDSGISIPLAVGTPSTSSGNLYCQWELSPGQYTR</sequence>
<feature type="non-terminal residue" evidence="1">
    <location>
        <position position="122"/>
    </location>
</feature>
<evidence type="ECO:0000313" key="1">
    <source>
        <dbReference type="EMBL" id="GFC56595.1"/>
    </source>
</evidence>
<name>A0A699QA52_TANCI</name>
<protein>
    <submittedName>
        <fullName evidence="1">Ribonuclease H-like domain-containing protein</fullName>
    </submittedName>
</protein>
<dbReference type="AlphaFoldDB" id="A0A699QA52"/>
<organism evidence="1">
    <name type="scientific">Tanacetum cinerariifolium</name>
    <name type="common">Dalmatian daisy</name>
    <name type="synonym">Chrysanthemum cinerariifolium</name>
    <dbReference type="NCBI Taxonomy" id="118510"/>
    <lineage>
        <taxon>Eukaryota</taxon>
        <taxon>Viridiplantae</taxon>
        <taxon>Streptophyta</taxon>
        <taxon>Embryophyta</taxon>
        <taxon>Tracheophyta</taxon>
        <taxon>Spermatophyta</taxon>
        <taxon>Magnoliopsida</taxon>
        <taxon>eudicotyledons</taxon>
        <taxon>Gunneridae</taxon>
        <taxon>Pentapetalae</taxon>
        <taxon>asterids</taxon>
        <taxon>campanulids</taxon>
        <taxon>Asterales</taxon>
        <taxon>Asteraceae</taxon>
        <taxon>Asteroideae</taxon>
        <taxon>Anthemideae</taxon>
        <taxon>Anthemidinae</taxon>
        <taxon>Tanacetum</taxon>
    </lineage>
</organism>
<feature type="non-terminal residue" evidence="1">
    <location>
        <position position="1"/>
    </location>
</feature>
<gene>
    <name evidence="1" type="ORF">Tci_828565</name>
</gene>